<dbReference type="Pfam" id="PF13376">
    <property type="entry name" value="OmdA"/>
    <property type="match status" value="1"/>
</dbReference>
<protein>
    <submittedName>
        <fullName evidence="2">Uncharacterized conserved protein YdeI, YjbR/CyaY-like superfamily, DUF1801 family</fullName>
    </submittedName>
</protein>
<proteinExistence type="predicted"/>
<dbReference type="AlphaFoldDB" id="A0A1I1K4H1"/>
<organism evidence="2 3">
    <name type="scientific">Pseudooceanicola nitratireducens</name>
    <dbReference type="NCBI Taxonomy" id="517719"/>
    <lineage>
        <taxon>Bacteria</taxon>
        <taxon>Pseudomonadati</taxon>
        <taxon>Pseudomonadota</taxon>
        <taxon>Alphaproteobacteria</taxon>
        <taxon>Rhodobacterales</taxon>
        <taxon>Paracoccaceae</taxon>
        <taxon>Pseudooceanicola</taxon>
    </lineage>
</organism>
<keyword evidence="3" id="KW-1185">Reference proteome</keyword>
<dbReference type="OrthoDB" id="214150at2"/>
<feature type="domain" description="YdhG-like" evidence="1">
    <location>
        <begin position="17"/>
        <end position="114"/>
    </location>
</feature>
<dbReference type="Pfam" id="PF08818">
    <property type="entry name" value="DUF1801"/>
    <property type="match status" value="1"/>
</dbReference>
<dbReference type="PIRSF" id="PIRSF021308">
    <property type="entry name" value="UCP021308"/>
    <property type="match status" value="1"/>
</dbReference>
<dbReference type="STRING" id="517719.SAMN05421762_1324"/>
<gene>
    <name evidence="2" type="ORF">SAMN05421762_1324</name>
</gene>
<evidence type="ECO:0000313" key="3">
    <source>
        <dbReference type="Proteomes" id="UP000231644"/>
    </source>
</evidence>
<reference evidence="2 3" key="1">
    <citation type="submission" date="2016-10" db="EMBL/GenBank/DDBJ databases">
        <authorList>
            <person name="de Groot N.N."/>
        </authorList>
    </citation>
    <scope>NUCLEOTIDE SEQUENCE [LARGE SCALE GENOMIC DNA]</scope>
    <source>
        <strain evidence="2 3">DSM 29619</strain>
    </source>
</reference>
<name>A0A1I1K4H1_9RHOB</name>
<dbReference type="SUPFAM" id="SSF159888">
    <property type="entry name" value="YdhG-like"/>
    <property type="match status" value="1"/>
</dbReference>
<evidence type="ECO:0000313" key="2">
    <source>
        <dbReference type="EMBL" id="SFC55505.1"/>
    </source>
</evidence>
<evidence type="ECO:0000259" key="1">
    <source>
        <dbReference type="Pfam" id="PF08818"/>
    </source>
</evidence>
<dbReference type="InterPro" id="IPR016786">
    <property type="entry name" value="YdeI_bac"/>
</dbReference>
<dbReference type="Proteomes" id="UP000231644">
    <property type="component" value="Unassembled WGS sequence"/>
</dbReference>
<sequence>MDDAEKIELHYATLTQWRAEHLALRELLRSLPLSEELKWHQPVYTHAGGNICMPAGFKDRCVLSFFKGALLEDPADILRPPGPNSRGARVVEFHSLNEVEALADTLRAYVQAAIAVEASGRKVEFAKDDLPQPQELTDALDRDADLAQAFAALTPGRRRAWTLHIGQARQSATRSARIEKARPMILQGKGLNGR</sequence>
<dbReference type="InterPro" id="IPR014922">
    <property type="entry name" value="YdhG-like"/>
</dbReference>
<dbReference type="RefSeq" id="WP_093452474.1">
    <property type="nucleotide sequence ID" value="NZ_FNZG01000003.1"/>
</dbReference>
<accession>A0A1I1K4H1</accession>
<dbReference type="EMBL" id="FOLX01000001">
    <property type="protein sequence ID" value="SFC55505.1"/>
    <property type="molecule type" value="Genomic_DNA"/>
</dbReference>